<evidence type="ECO:0000313" key="7">
    <source>
        <dbReference type="Proteomes" id="UP001595900"/>
    </source>
</evidence>
<dbReference type="PROSITE" id="PS51462">
    <property type="entry name" value="NUDIX"/>
    <property type="match status" value="1"/>
</dbReference>
<evidence type="ECO:0000256" key="2">
    <source>
        <dbReference type="ARBA" id="ARBA00005582"/>
    </source>
</evidence>
<keyword evidence="7" id="KW-1185">Reference proteome</keyword>
<dbReference type="SUPFAM" id="SSF55811">
    <property type="entry name" value="Nudix"/>
    <property type="match status" value="1"/>
</dbReference>
<dbReference type="InterPro" id="IPR015797">
    <property type="entry name" value="NUDIX_hydrolase-like_dom_sf"/>
</dbReference>
<accession>A0ABV8Q330</accession>
<comment type="similarity">
    <text evidence="2">Belongs to the Nudix hydrolase family.</text>
</comment>
<evidence type="ECO:0000256" key="3">
    <source>
        <dbReference type="ARBA" id="ARBA00022801"/>
    </source>
</evidence>
<evidence type="ECO:0000256" key="1">
    <source>
        <dbReference type="ARBA" id="ARBA00001946"/>
    </source>
</evidence>
<dbReference type="Pfam" id="PF00293">
    <property type="entry name" value="NUDIX"/>
    <property type="match status" value="1"/>
</dbReference>
<keyword evidence="4" id="KW-0460">Magnesium</keyword>
<organism evidence="6 7">
    <name type="scientific">Gryllotalpicola reticulitermitis</name>
    <dbReference type="NCBI Taxonomy" id="1184153"/>
    <lineage>
        <taxon>Bacteria</taxon>
        <taxon>Bacillati</taxon>
        <taxon>Actinomycetota</taxon>
        <taxon>Actinomycetes</taxon>
        <taxon>Micrococcales</taxon>
        <taxon>Microbacteriaceae</taxon>
        <taxon>Gryllotalpicola</taxon>
    </lineage>
</organism>
<comment type="caution">
    <text evidence="6">The sequence shown here is derived from an EMBL/GenBank/DDBJ whole genome shotgun (WGS) entry which is preliminary data.</text>
</comment>
<dbReference type="Proteomes" id="UP001595900">
    <property type="component" value="Unassembled WGS sequence"/>
</dbReference>
<gene>
    <name evidence="6" type="ORF">ACFOYW_00315</name>
</gene>
<comment type="cofactor">
    <cofactor evidence="1">
        <name>Mg(2+)</name>
        <dbReference type="ChEBI" id="CHEBI:18420"/>
    </cofactor>
</comment>
<sequence length="139" mass="15440">MGSGIARDEVAVAVIVRDGKVFLGHRHPRRRWYPNCWDLIGGHIEQGDTAAQAIVRECREELSIVIHDARPIENPVELPTVNLHTFLVSSWDGDLINSAPDEHDALAWFTPDQVSGLRLADHSYSVWLPEVIASASQPS</sequence>
<evidence type="ECO:0000313" key="6">
    <source>
        <dbReference type="EMBL" id="MFC4241799.1"/>
    </source>
</evidence>
<dbReference type="RefSeq" id="WP_390226546.1">
    <property type="nucleotide sequence ID" value="NZ_JBHSCN010000001.1"/>
</dbReference>
<dbReference type="Gene3D" id="3.90.79.10">
    <property type="entry name" value="Nucleoside Triphosphate Pyrophosphohydrolase"/>
    <property type="match status" value="1"/>
</dbReference>
<name>A0ABV8Q330_9MICO</name>
<reference evidence="7" key="1">
    <citation type="journal article" date="2019" name="Int. J. Syst. Evol. Microbiol.">
        <title>The Global Catalogue of Microorganisms (GCM) 10K type strain sequencing project: providing services to taxonomists for standard genome sequencing and annotation.</title>
        <authorList>
            <consortium name="The Broad Institute Genomics Platform"/>
            <consortium name="The Broad Institute Genome Sequencing Center for Infectious Disease"/>
            <person name="Wu L."/>
            <person name="Ma J."/>
        </authorList>
    </citation>
    <scope>NUCLEOTIDE SEQUENCE [LARGE SCALE GENOMIC DNA]</scope>
    <source>
        <strain evidence="7">CGMCC 1.10363</strain>
    </source>
</reference>
<protein>
    <submittedName>
        <fullName evidence="6">NUDIX domain-containing protein</fullName>
    </submittedName>
</protein>
<dbReference type="InterPro" id="IPR047127">
    <property type="entry name" value="MutT-like"/>
</dbReference>
<evidence type="ECO:0000256" key="4">
    <source>
        <dbReference type="ARBA" id="ARBA00022842"/>
    </source>
</evidence>
<dbReference type="PANTHER" id="PTHR47707">
    <property type="entry name" value="8-OXO-DGTP DIPHOSPHATASE"/>
    <property type="match status" value="1"/>
</dbReference>
<dbReference type="PANTHER" id="PTHR47707:SF2">
    <property type="entry name" value="CTP PYROPHOSPHOHYDROLASE"/>
    <property type="match status" value="1"/>
</dbReference>
<dbReference type="InterPro" id="IPR000086">
    <property type="entry name" value="NUDIX_hydrolase_dom"/>
</dbReference>
<proteinExistence type="inferred from homology"/>
<evidence type="ECO:0000259" key="5">
    <source>
        <dbReference type="PROSITE" id="PS51462"/>
    </source>
</evidence>
<dbReference type="EMBL" id="JBHSCN010000001">
    <property type="protein sequence ID" value="MFC4241799.1"/>
    <property type="molecule type" value="Genomic_DNA"/>
</dbReference>
<feature type="domain" description="Nudix hydrolase" evidence="5">
    <location>
        <begin position="6"/>
        <end position="132"/>
    </location>
</feature>
<keyword evidence="3" id="KW-0378">Hydrolase</keyword>